<reference evidence="1 2" key="1">
    <citation type="submission" date="2022-05" db="EMBL/GenBank/DDBJ databases">
        <authorList>
            <consortium name="Genoscope - CEA"/>
            <person name="William W."/>
        </authorList>
    </citation>
    <scope>NUCLEOTIDE SEQUENCE [LARGE SCALE GENOMIC DNA]</scope>
</reference>
<accession>A0ABN8NVA4</accession>
<evidence type="ECO:0000313" key="2">
    <source>
        <dbReference type="Proteomes" id="UP001159405"/>
    </source>
</evidence>
<dbReference type="EMBL" id="CALNXK010000037">
    <property type="protein sequence ID" value="CAH3122376.1"/>
    <property type="molecule type" value="Genomic_DNA"/>
</dbReference>
<gene>
    <name evidence="1" type="ORF">PLOB_00029361</name>
</gene>
<protein>
    <recommendedName>
        <fullName evidence="3">Transposase</fullName>
    </recommendedName>
</protein>
<name>A0ABN8NVA4_9CNID</name>
<proteinExistence type="predicted"/>
<evidence type="ECO:0000313" key="1">
    <source>
        <dbReference type="EMBL" id="CAH3122376.1"/>
    </source>
</evidence>
<keyword evidence="2" id="KW-1185">Reference proteome</keyword>
<sequence>MVKNKIYREIVVNKGIHVYEPESFRQFCITARATKLFDTVLSAITSARHSSERIILNKKRVVSFIYNMCYCLSQACNPHQIDHSLHLRSSRINQEGLETEHIMGLSCARRTVNSIVNTMADNHYQSFQNFIQDAVKHKWLLVLIIDDYTSVHTKRRPQGEKASEAKSMCTIVVKAFKQIPAINVEEANFMHDVNGISITSCQDIITSASCMHNISQSYASVMPNWLTDAFFNPDLQRQRLNTHQYSENDNMQTMRKMDNLHLADFVELRLKSRNDFDTAYDIVINAGLGDYMQKFVVIQPGDWPCQFYSRQIIYHCLKKFISFTPMSPQVNEEHSFHDHSTYSYPSIAGSDREESLEVNLTSQPCTLSVIPTNGPLHISLNSREHAVNSFHPFFKMVYEKIFPSSKLADKPKPWRISLLLEVVYGGWTLIRHSVISKFWRFKDAEYGTLFNLLDNYIPLVLSIYSISFKLNHFSEYFRAMIRIWIMFTGLKRRHYNKAPLVWINMCAHWGKHSTNLYQLLRNYIAIFDEYPVENTHSILRAQSKPSDTAEQLRKKAKQIFQSKEQQANFRSHFTSPSPFSFSQNQLQFLKVKYEFNNVICQLNNEIASLDPTSQPLITCNYSHNTTTSESSSKAPPHCRKCHHPTRGHSRSNNSQVKCPHCPQNLCTENSDSGFSRCTCSWHRNQNQTQSVTQAASTQQINVIRNQHMDVTEWLLPSYICQSTVGGRLDGSNACTVIGMLTASHF</sequence>
<organism evidence="1 2">
    <name type="scientific">Porites lobata</name>
    <dbReference type="NCBI Taxonomy" id="104759"/>
    <lineage>
        <taxon>Eukaryota</taxon>
        <taxon>Metazoa</taxon>
        <taxon>Cnidaria</taxon>
        <taxon>Anthozoa</taxon>
        <taxon>Hexacorallia</taxon>
        <taxon>Scleractinia</taxon>
        <taxon>Fungiina</taxon>
        <taxon>Poritidae</taxon>
        <taxon>Porites</taxon>
    </lineage>
</organism>
<dbReference type="Proteomes" id="UP001159405">
    <property type="component" value="Unassembled WGS sequence"/>
</dbReference>
<evidence type="ECO:0008006" key="3">
    <source>
        <dbReference type="Google" id="ProtNLM"/>
    </source>
</evidence>
<comment type="caution">
    <text evidence="1">The sequence shown here is derived from an EMBL/GenBank/DDBJ whole genome shotgun (WGS) entry which is preliminary data.</text>
</comment>